<evidence type="ECO:0000313" key="2">
    <source>
        <dbReference type="EMBL" id="UQX87901.1"/>
    </source>
</evidence>
<organism evidence="2 3">
    <name type="scientific">Jatrophihabitans telluris</name>
    <dbReference type="NCBI Taxonomy" id="2038343"/>
    <lineage>
        <taxon>Bacteria</taxon>
        <taxon>Bacillati</taxon>
        <taxon>Actinomycetota</taxon>
        <taxon>Actinomycetes</taxon>
        <taxon>Jatrophihabitantales</taxon>
        <taxon>Jatrophihabitantaceae</taxon>
        <taxon>Jatrophihabitans</taxon>
    </lineage>
</organism>
<evidence type="ECO:0000313" key="3">
    <source>
        <dbReference type="Proteomes" id="UP001056336"/>
    </source>
</evidence>
<dbReference type="InterPro" id="IPR035165">
    <property type="entry name" value="DUF5319"/>
</dbReference>
<feature type="compositionally biased region" description="Polar residues" evidence="1">
    <location>
        <begin position="1"/>
        <end position="10"/>
    </location>
</feature>
<protein>
    <submittedName>
        <fullName evidence="2">DUF5319 domain-containing protein</fullName>
    </submittedName>
</protein>
<reference evidence="2" key="2">
    <citation type="submission" date="2022-05" db="EMBL/GenBank/DDBJ databases">
        <authorList>
            <person name="Kim J.-S."/>
            <person name="Lee K."/>
            <person name="Suh M."/>
            <person name="Eom M."/>
            <person name="Kim J.-S."/>
            <person name="Kim D.-S."/>
            <person name="Ko S.-H."/>
            <person name="Shin Y."/>
            <person name="Lee J.-S."/>
        </authorList>
    </citation>
    <scope>NUCLEOTIDE SEQUENCE</scope>
    <source>
        <strain evidence="2">N237</strain>
    </source>
</reference>
<accession>A0ABY4QYG8</accession>
<keyword evidence="3" id="KW-1185">Reference proteome</keyword>
<gene>
    <name evidence="2" type="ORF">M6D93_16570</name>
</gene>
<dbReference type="RefSeq" id="WP_249770883.1">
    <property type="nucleotide sequence ID" value="NZ_CP097332.1"/>
</dbReference>
<sequence length="139" mass="15232">MSYHDPSSGSHPEPQWDHSHGPLDPFLGDPNDPSGLLDDLDPVEPLTDTDRREIAADLAELEEFEAALTPHGILGIVVDCGDCGEQHYFSWALMAANLRSLLGDGRTGIHEPAAEPMRDSYVSWDYARGFSDALAAHHR</sequence>
<dbReference type="EMBL" id="CP097332">
    <property type="protein sequence ID" value="UQX87901.1"/>
    <property type="molecule type" value="Genomic_DNA"/>
</dbReference>
<dbReference type="Proteomes" id="UP001056336">
    <property type="component" value="Chromosome"/>
</dbReference>
<evidence type="ECO:0000256" key="1">
    <source>
        <dbReference type="SAM" id="MobiDB-lite"/>
    </source>
</evidence>
<name>A0ABY4QYG8_9ACTN</name>
<proteinExistence type="predicted"/>
<reference evidence="2" key="1">
    <citation type="journal article" date="2018" name="Int. J. Syst. Evol. Microbiol.">
        <title>Jatrophihabitans telluris sp. nov., isolated from sediment soil of lava forest wetlands and the emended description of the genus Jatrophihabitans.</title>
        <authorList>
            <person name="Lee K.C."/>
            <person name="Suh M.K."/>
            <person name="Eom M.K."/>
            <person name="Kim K.K."/>
            <person name="Kim J.S."/>
            <person name="Kim D.S."/>
            <person name="Ko S.H."/>
            <person name="Shin Y.K."/>
            <person name="Lee J.S."/>
        </authorList>
    </citation>
    <scope>NUCLEOTIDE SEQUENCE</scope>
    <source>
        <strain evidence="2">N237</strain>
    </source>
</reference>
<dbReference type="Pfam" id="PF17252">
    <property type="entry name" value="DUF5319"/>
    <property type="match status" value="1"/>
</dbReference>
<feature type="region of interest" description="Disordered" evidence="1">
    <location>
        <begin position="1"/>
        <end position="47"/>
    </location>
</feature>